<feature type="domain" description="KRAB" evidence="1">
    <location>
        <begin position="8"/>
        <end position="78"/>
    </location>
</feature>
<sequence length="181" mass="21260">MTHSEGRLTFQDVAIDFTQEEWECLDPGQRKLYRDVMVENYRNLASLGLVSKVDLVTFLELLKDPRNMRRMETTAIYPAMSPQDTQDLRTKNPALEDVFPKANLGIYQTFHLRNLNLMTDWEFTRVYERQRGCLYGHKEMETVTHNATLLQKEMSNVSQIGKNSNFNLQYLPRSKMKDTIM</sequence>
<dbReference type="InterPro" id="IPR036051">
    <property type="entry name" value="KRAB_dom_sf"/>
</dbReference>
<dbReference type="PANTHER" id="PTHR23232">
    <property type="entry name" value="KRAB DOMAIN C2H2 ZINC FINGER"/>
    <property type="match status" value="1"/>
</dbReference>
<dbReference type="Proteomes" id="UP000009136">
    <property type="component" value="Chromosome 18"/>
</dbReference>
<dbReference type="Ensembl" id="ENSBTAT00000042978.6">
    <property type="protein sequence ID" value="ENSBTAP00000040579.6"/>
    <property type="gene ID" value="ENSBTAG00000069739.2"/>
</dbReference>
<dbReference type="CDD" id="cd07765">
    <property type="entry name" value="KRAB_A-box"/>
    <property type="match status" value="1"/>
</dbReference>
<proteinExistence type="predicted"/>
<evidence type="ECO:0000313" key="3">
    <source>
        <dbReference type="Proteomes" id="UP000009136"/>
    </source>
</evidence>
<dbReference type="PROSITE" id="PS50805">
    <property type="entry name" value="KRAB"/>
    <property type="match status" value="1"/>
</dbReference>
<name>F1N5A5_BOVIN</name>
<organism evidence="2 3">
    <name type="scientific">Bos taurus</name>
    <name type="common">Bovine</name>
    <dbReference type="NCBI Taxonomy" id="9913"/>
    <lineage>
        <taxon>Eukaryota</taxon>
        <taxon>Metazoa</taxon>
        <taxon>Chordata</taxon>
        <taxon>Craniata</taxon>
        <taxon>Vertebrata</taxon>
        <taxon>Euteleostomi</taxon>
        <taxon>Mammalia</taxon>
        <taxon>Eutheria</taxon>
        <taxon>Laurasiatheria</taxon>
        <taxon>Artiodactyla</taxon>
        <taxon>Ruminantia</taxon>
        <taxon>Pecora</taxon>
        <taxon>Bovidae</taxon>
        <taxon>Bovinae</taxon>
        <taxon>Bos</taxon>
    </lineage>
</organism>
<dbReference type="HOGENOM" id="CLU_002678_69_5_1"/>
<dbReference type="InterPro" id="IPR050169">
    <property type="entry name" value="Krueppel_C2H2_ZnF"/>
</dbReference>
<keyword evidence="3" id="KW-1185">Reference proteome</keyword>
<evidence type="ECO:0000259" key="1">
    <source>
        <dbReference type="PROSITE" id="PS50805"/>
    </source>
</evidence>
<reference evidence="2" key="1">
    <citation type="submission" date="2018-03" db="EMBL/GenBank/DDBJ databases">
        <title>ARS-UCD1.2.</title>
        <authorList>
            <person name="Rosen B.D."/>
            <person name="Bickhart D.M."/>
            <person name="Koren S."/>
            <person name="Schnabel R.D."/>
            <person name="Hall R."/>
            <person name="Zimin A."/>
            <person name="Dreischer C."/>
            <person name="Schultheiss S."/>
            <person name="Schroeder S.G."/>
            <person name="Elsik C.G."/>
            <person name="Couldrey C."/>
            <person name="Liu G.E."/>
            <person name="Van Tassell C.P."/>
            <person name="Phillippy A.M."/>
            <person name="Smith T.P.L."/>
            <person name="Medrano J.F."/>
        </authorList>
    </citation>
    <scope>NUCLEOTIDE SEQUENCE [LARGE SCALE GENOMIC DNA]</scope>
    <source>
        <strain evidence="2">Hereford</strain>
    </source>
</reference>
<dbReference type="AlphaFoldDB" id="F1N5A5"/>
<dbReference type="VEuPathDB" id="HostDB:ENSBTAG00000034090"/>
<dbReference type="InterPro" id="IPR001909">
    <property type="entry name" value="KRAB"/>
</dbReference>
<reference evidence="2" key="3">
    <citation type="submission" date="2025-09" db="UniProtKB">
        <authorList>
            <consortium name="Ensembl"/>
        </authorList>
    </citation>
    <scope>IDENTIFICATION</scope>
    <source>
        <strain evidence="2">Hereford</strain>
    </source>
</reference>
<dbReference type="Bgee" id="ENSBTAG00000034090">
    <property type="expression patterns" value="Expressed in oocyte and 107 other cell types or tissues"/>
</dbReference>
<dbReference type="Pfam" id="PF01352">
    <property type="entry name" value="KRAB"/>
    <property type="match status" value="1"/>
</dbReference>
<dbReference type="PANTHER" id="PTHR23232:SF157">
    <property type="entry name" value="ZINC FINGER PROTEIN 525"/>
    <property type="match status" value="1"/>
</dbReference>
<dbReference type="GO" id="GO:0006355">
    <property type="term" value="P:regulation of DNA-templated transcription"/>
    <property type="evidence" value="ECO:0007669"/>
    <property type="project" value="InterPro"/>
</dbReference>
<protein>
    <recommendedName>
        <fullName evidence="1">KRAB domain-containing protein</fullName>
    </recommendedName>
</protein>
<dbReference type="GeneTree" id="ENSGT00940000166167"/>
<dbReference type="SMART" id="SM00349">
    <property type="entry name" value="KRAB"/>
    <property type="match status" value="1"/>
</dbReference>
<accession>F1N5A5</accession>
<dbReference type="PaxDb" id="9913-ENSBTAP00000051806"/>
<reference evidence="2" key="2">
    <citation type="submission" date="2025-08" db="UniProtKB">
        <authorList>
            <consortium name="Ensembl"/>
        </authorList>
    </citation>
    <scope>IDENTIFICATION</scope>
    <source>
        <strain evidence="2">Hereford</strain>
    </source>
</reference>
<evidence type="ECO:0000313" key="2">
    <source>
        <dbReference type="Ensembl" id="ENSBTAP00000040579.6"/>
    </source>
</evidence>
<dbReference type="eggNOG" id="KOG1721">
    <property type="taxonomic scope" value="Eukaryota"/>
</dbReference>
<dbReference type="Gene3D" id="6.10.140.140">
    <property type="match status" value="1"/>
</dbReference>
<dbReference type="SUPFAM" id="SSF109640">
    <property type="entry name" value="KRAB domain (Kruppel-associated box)"/>
    <property type="match status" value="1"/>
</dbReference>